<dbReference type="Pfam" id="PF03432">
    <property type="entry name" value="Relaxase"/>
    <property type="match status" value="1"/>
</dbReference>
<comment type="caution">
    <text evidence="2">The sequence shown here is derived from an EMBL/GenBank/DDBJ whole genome shotgun (WGS) entry which is preliminary data.</text>
</comment>
<sequence>MLVQDLLDDRLTSTSDGEAREAGSIRLPQTLKRDSASARIGLLQRLAASRLFARGNRSGVLKSAQTRSGRSFRLDVRQSVIVKAMVSRHAGRGAERAAGLTRHISYLGRHGAGQEGARPEFFDRDQDGLDPTACATDWATDRHHFRLIISPEHGDRIADLRDYVRAVMARVCEDLGQRSLAWVATCHFDTEKPHAHVVVRGRKDNGKDLVIPRDYIAYGIRGRAQEVAQERLGDLSRVDAERRVWSQTAADRFTGLDRRLLEAADPDGRVTDGVGTGAWQALSRGRLRHLEGLGLAAPITGGYRLSRELEPRLRRLQFDKDMIRTMHARRLSGVRDIRSLTAQPVNGRVVSSGHHDELGAAPFVVVRDEAGTEFYARLNARGPGLQIGEQVRLNPTPAGTVLVRPSPRGLGSEL</sequence>
<dbReference type="AlphaFoldDB" id="A0A258FRF0"/>
<evidence type="ECO:0000313" key="2">
    <source>
        <dbReference type="EMBL" id="OYX34568.1"/>
    </source>
</evidence>
<dbReference type="Proteomes" id="UP000215595">
    <property type="component" value="Unassembled WGS sequence"/>
</dbReference>
<feature type="domain" description="MobA/VirD2-like nuclease" evidence="1">
    <location>
        <begin position="141"/>
        <end position="209"/>
    </location>
</feature>
<name>A0A258FRF0_9CAUL</name>
<dbReference type="InterPro" id="IPR005094">
    <property type="entry name" value="Endonuclease_MobA/VirD2"/>
</dbReference>
<proteinExistence type="predicted"/>
<protein>
    <submittedName>
        <fullName evidence="2">Type VI secretion protein</fullName>
    </submittedName>
</protein>
<evidence type="ECO:0000259" key="1">
    <source>
        <dbReference type="Pfam" id="PF03432"/>
    </source>
</evidence>
<dbReference type="EMBL" id="NCEB01000008">
    <property type="protein sequence ID" value="OYX34568.1"/>
    <property type="molecule type" value="Genomic_DNA"/>
</dbReference>
<accession>A0A258FRF0</accession>
<gene>
    <name evidence="2" type="ORF">B7Z01_05235</name>
</gene>
<reference evidence="2 3" key="1">
    <citation type="submission" date="2017-03" db="EMBL/GenBank/DDBJ databases">
        <title>Lifting the veil on microbial sulfur biogeochemistry in mining wastewaters.</title>
        <authorList>
            <person name="Kantor R.S."/>
            <person name="Colenbrander Nelson T."/>
            <person name="Marshall S."/>
            <person name="Bennett D."/>
            <person name="Apte S."/>
            <person name="Camacho D."/>
            <person name="Thomas B.C."/>
            <person name="Warren L.A."/>
            <person name="Banfield J.F."/>
        </authorList>
    </citation>
    <scope>NUCLEOTIDE SEQUENCE [LARGE SCALE GENOMIC DNA]</scope>
    <source>
        <strain evidence="2">32-69-9</strain>
    </source>
</reference>
<dbReference type="InterPro" id="IPR021795">
    <property type="entry name" value="DUF3363"/>
</dbReference>
<evidence type="ECO:0000313" key="3">
    <source>
        <dbReference type="Proteomes" id="UP000215595"/>
    </source>
</evidence>
<dbReference type="Pfam" id="PF11843">
    <property type="entry name" value="DUF3363"/>
    <property type="match status" value="1"/>
</dbReference>
<organism evidence="2 3">
    <name type="scientific">Brevundimonas subvibrioides</name>
    <dbReference type="NCBI Taxonomy" id="74313"/>
    <lineage>
        <taxon>Bacteria</taxon>
        <taxon>Pseudomonadati</taxon>
        <taxon>Pseudomonadota</taxon>
        <taxon>Alphaproteobacteria</taxon>
        <taxon>Caulobacterales</taxon>
        <taxon>Caulobacteraceae</taxon>
        <taxon>Brevundimonas</taxon>
    </lineage>
</organism>